<feature type="compositionally biased region" description="Basic and acidic residues" evidence="1">
    <location>
        <begin position="1"/>
        <end position="12"/>
    </location>
</feature>
<protein>
    <submittedName>
        <fullName evidence="2">Uncharacterized protein</fullName>
    </submittedName>
</protein>
<name>V4NL90_EUTSA</name>
<dbReference type="EMBL" id="KI517416">
    <property type="protein sequence ID" value="ESQ47176.1"/>
    <property type="molecule type" value="Genomic_DNA"/>
</dbReference>
<organism evidence="2 3">
    <name type="scientific">Eutrema salsugineum</name>
    <name type="common">Saltwater cress</name>
    <name type="synonym">Sisymbrium salsugineum</name>
    <dbReference type="NCBI Taxonomy" id="72664"/>
    <lineage>
        <taxon>Eukaryota</taxon>
        <taxon>Viridiplantae</taxon>
        <taxon>Streptophyta</taxon>
        <taxon>Embryophyta</taxon>
        <taxon>Tracheophyta</taxon>
        <taxon>Spermatophyta</taxon>
        <taxon>Magnoliopsida</taxon>
        <taxon>eudicotyledons</taxon>
        <taxon>Gunneridae</taxon>
        <taxon>Pentapetalae</taxon>
        <taxon>rosids</taxon>
        <taxon>malvids</taxon>
        <taxon>Brassicales</taxon>
        <taxon>Brassicaceae</taxon>
        <taxon>Eutremeae</taxon>
        <taxon>Eutrema</taxon>
    </lineage>
</organism>
<evidence type="ECO:0000313" key="2">
    <source>
        <dbReference type="EMBL" id="ESQ47176.1"/>
    </source>
</evidence>
<proteinExistence type="predicted"/>
<keyword evidence="3" id="KW-1185">Reference proteome</keyword>
<feature type="region of interest" description="Disordered" evidence="1">
    <location>
        <begin position="1"/>
        <end position="21"/>
    </location>
</feature>
<dbReference type="Proteomes" id="UP000030689">
    <property type="component" value="Unassembled WGS sequence"/>
</dbReference>
<dbReference type="KEGG" id="eus:EUTSA_v10028012mg"/>
<accession>V4NL90</accession>
<reference evidence="2 3" key="1">
    <citation type="journal article" date="2013" name="Front. Plant Sci.">
        <title>The Reference Genome of the Halophytic Plant Eutrema salsugineum.</title>
        <authorList>
            <person name="Yang R."/>
            <person name="Jarvis D.E."/>
            <person name="Chen H."/>
            <person name="Beilstein M.A."/>
            <person name="Grimwood J."/>
            <person name="Jenkins J."/>
            <person name="Shu S."/>
            <person name="Prochnik S."/>
            <person name="Xin M."/>
            <person name="Ma C."/>
            <person name="Schmutz J."/>
            <person name="Wing R.A."/>
            <person name="Mitchell-Olds T."/>
            <person name="Schumaker K.S."/>
            <person name="Wang X."/>
        </authorList>
    </citation>
    <scope>NUCLEOTIDE SEQUENCE [LARGE SCALE GENOMIC DNA]</scope>
</reference>
<gene>
    <name evidence="2" type="ORF">EUTSA_v10028012mg</name>
</gene>
<dbReference type="Gramene" id="ESQ47176">
    <property type="protein sequence ID" value="ESQ47176"/>
    <property type="gene ID" value="EUTSA_v10028012mg"/>
</dbReference>
<sequence>MKINGREWRGAESRQVSRGTRAAESLEAKGGRFCLRLEALFLIRLSIVEMMLSPDLKSLTVVPFNPEAVDRGLPS</sequence>
<dbReference type="AlphaFoldDB" id="V4NL90"/>
<evidence type="ECO:0000256" key="1">
    <source>
        <dbReference type="SAM" id="MobiDB-lite"/>
    </source>
</evidence>
<evidence type="ECO:0000313" key="3">
    <source>
        <dbReference type="Proteomes" id="UP000030689"/>
    </source>
</evidence>